<evidence type="ECO:0000256" key="1">
    <source>
        <dbReference type="SAM" id="SignalP"/>
    </source>
</evidence>
<gene>
    <name evidence="2" type="ORF">CHIRRI_LOCUS10103</name>
</gene>
<sequence length="125" mass="14687">MKFSILFFIIGTTISIINAVDYKCDYNNRYISFADETFYDCKLVKGTIDDESERDVESITGRHLRKLHNSKVESLSIKKKIHTLMPHNVESYFENLICLDIYEVGLKEIHQEDLEQCLPFWSSKK</sequence>
<evidence type="ECO:0000313" key="3">
    <source>
        <dbReference type="Proteomes" id="UP001153620"/>
    </source>
</evidence>
<feature type="signal peptide" evidence="1">
    <location>
        <begin position="1"/>
        <end position="19"/>
    </location>
</feature>
<organism evidence="2 3">
    <name type="scientific">Chironomus riparius</name>
    <dbReference type="NCBI Taxonomy" id="315576"/>
    <lineage>
        <taxon>Eukaryota</taxon>
        <taxon>Metazoa</taxon>
        <taxon>Ecdysozoa</taxon>
        <taxon>Arthropoda</taxon>
        <taxon>Hexapoda</taxon>
        <taxon>Insecta</taxon>
        <taxon>Pterygota</taxon>
        <taxon>Neoptera</taxon>
        <taxon>Endopterygota</taxon>
        <taxon>Diptera</taxon>
        <taxon>Nematocera</taxon>
        <taxon>Chironomoidea</taxon>
        <taxon>Chironomidae</taxon>
        <taxon>Chironominae</taxon>
        <taxon>Chironomus</taxon>
    </lineage>
</organism>
<keyword evidence="1" id="KW-0732">Signal</keyword>
<evidence type="ECO:0000313" key="2">
    <source>
        <dbReference type="EMBL" id="CAG9807254.1"/>
    </source>
</evidence>
<protein>
    <submittedName>
        <fullName evidence="2">Uncharacterized protein</fullName>
    </submittedName>
</protein>
<dbReference type="Proteomes" id="UP001153620">
    <property type="component" value="Chromosome 3"/>
</dbReference>
<reference evidence="2" key="1">
    <citation type="submission" date="2022-01" db="EMBL/GenBank/DDBJ databases">
        <authorList>
            <person name="King R."/>
        </authorList>
    </citation>
    <scope>NUCLEOTIDE SEQUENCE</scope>
</reference>
<reference evidence="2" key="2">
    <citation type="submission" date="2022-10" db="EMBL/GenBank/DDBJ databases">
        <authorList>
            <consortium name="ENA_rothamsted_submissions"/>
            <consortium name="culmorum"/>
            <person name="King R."/>
        </authorList>
    </citation>
    <scope>NUCLEOTIDE SEQUENCE</scope>
</reference>
<dbReference type="EMBL" id="OU895879">
    <property type="protein sequence ID" value="CAG9807254.1"/>
    <property type="molecule type" value="Genomic_DNA"/>
</dbReference>
<feature type="chain" id="PRO_5040144045" evidence="1">
    <location>
        <begin position="20"/>
        <end position="125"/>
    </location>
</feature>
<dbReference type="AlphaFoldDB" id="A0A9N9RZW6"/>
<keyword evidence="3" id="KW-1185">Reference proteome</keyword>
<proteinExistence type="predicted"/>
<accession>A0A9N9RZW6</accession>
<name>A0A9N9RZW6_9DIPT</name>